<comment type="caution">
    <text evidence="2">The sequence shown here is derived from an EMBL/GenBank/DDBJ whole genome shotgun (WGS) entry which is preliminary data.</text>
</comment>
<reference evidence="2 3" key="2">
    <citation type="submission" date="2020-04" db="EMBL/GenBank/DDBJ databases">
        <title>Genome sequencing and assembly of multiple isolates from the Colletotrichum gloeosporioides species complex.</title>
        <authorList>
            <person name="Gan P."/>
            <person name="Shirasu K."/>
        </authorList>
    </citation>
    <scope>NUCLEOTIDE SEQUENCE [LARGE SCALE GENOMIC DNA]</scope>
    <source>
        <strain evidence="2 3">Nara gc5</strain>
    </source>
</reference>
<keyword evidence="3" id="KW-1185">Reference proteome</keyword>
<reference evidence="2 3" key="1">
    <citation type="submission" date="2012-08" db="EMBL/GenBank/DDBJ databases">
        <authorList>
            <person name="Gan P.H.P."/>
            <person name="Ikeda K."/>
            <person name="Irieda H."/>
            <person name="Narusaka M."/>
            <person name="O'Connell R.J."/>
            <person name="Narusaka Y."/>
            <person name="Takano Y."/>
            <person name="Kubo Y."/>
            <person name="Shirasu K."/>
        </authorList>
    </citation>
    <scope>NUCLEOTIDE SEQUENCE [LARGE SCALE GENOMIC DNA]</scope>
    <source>
        <strain evidence="2 3">Nara gc5</strain>
    </source>
</reference>
<protein>
    <submittedName>
        <fullName evidence="2">Uncharacterized protein</fullName>
    </submittedName>
</protein>
<dbReference type="EMBL" id="ANPB02000003">
    <property type="protein sequence ID" value="KAF4486125.1"/>
    <property type="molecule type" value="Genomic_DNA"/>
</dbReference>
<dbReference type="InParanoid" id="A0A7J6JBI3"/>
<proteinExistence type="predicted"/>
<evidence type="ECO:0000313" key="3">
    <source>
        <dbReference type="Proteomes" id="UP000011096"/>
    </source>
</evidence>
<organism evidence="2 3">
    <name type="scientific">Colletotrichum fructicola (strain Nara gc5)</name>
    <name type="common">Anthracnose fungus</name>
    <name type="synonym">Colletotrichum gloeosporioides (strain Nara gc5)</name>
    <dbReference type="NCBI Taxonomy" id="1213859"/>
    <lineage>
        <taxon>Eukaryota</taxon>
        <taxon>Fungi</taxon>
        <taxon>Dikarya</taxon>
        <taxon>Ascomycota</taxon>
        <taxon>Pezizomycotina</taxon>
        <taxon>Sordariomycetes</taxon>
        <taxon>Hypocreomycetidae</taxon>
        <taxon>Glomerellales</taxon>
        <taxon>Glomerellaceae</taxon>
        <taxon>Colletotrichum</taxon>
        <taxon>Colletotrichum gloeosporioides species complex</taxon>
    </lineage>
</organism>
<sequence>MVAWTSAQLGRPPRDSSTQHPEIKSHEGSSESTGLSLGPRLSAELLCMRRILQPDAWSEKDTDESQVSSP</sequence>
<dbReference type="RefSeq" id="XP_066008981.1">
    <property type="nucleotide sequence ID" value="XM_066151575.1"/>
</dbReference>
<gene>
    <name evidence="2" type="ORF">CGGC5_v005902</name>
</gene>
<evidence type="ECO:0000256" key="1">
    <source>
        <dbReference type="SAM" id="MobiDB-lite"/>
    </source>
</evidence>
<name>A0A7J6JBI3_COLFN</name>
<dbReference type="AlphaFoldDB" id="A0A7J6JBI3"/>
<evidence type="ECO:0000313" key="2">
    <source>
        <dbReference type="EMBL" id="KAF4486125.1"/>
    </source>
</evidence>
<dbReference type="GeneID" id="90979852"/>
<feature type="region of interest" description="Disordered" evidence="1">
    <location>
        <begin position="1"/>
        <end position="38"/>
    </location>
</feature>
<dbReference type="Proteomes" id="UP000011096">
    <property type="component" value="Unassembled WGS sequence"/>
</dbReference>
<accession>A0A7J6JBI3</accession>